<sequence length="135" mass="14754">MVHLTETCDAGTPHLVLHADTTPANVHEAMRTEPIHAALAAKGLVPTEHLVDAAYVSAEHLVTAHERHGIDLIGPPRPVQNWQTQETGAFLVTDFTVDCDRHCVRCPEGSREQGMEGVSGQDHGPPFYPRQLQPN</sequence>
<protein>
    <recommendedName>
        <fullName evidence="4">Transposase IS4-like domain-containing protein</fullName>
    </recommendedName>
</protein>
<evidence type="ECO:0000313" key="3">
    <source>
        <dbReference type="Proteomes" id="UP000640509"/>
    </source>
</evidence>
<gene>
    <name evidence="2" type="ORF">GCM10011402_28960</name>
</gene>
<organism evidence="2 3">
    <name type="scientific">Paracoccus acridae</name>
    <dbReference type="NCBI Taxonomy" id="1795310"/>
    <lineage>
        <taxon>Bacteria</taxon>
        <taxon>Pseudomonadati</taxon>
        <taxon>Pseudomonadota</taxon>
        <taxon>Alphaproteobacteria</taxon>
        <taxon>Rhodobacterales</taxon>
        <taxon>Paracoccaceae</taxon>
        <taxon>Paracoccus</taxon>
    </lineage>
</organism>
<evidence type="ECO:0000256" key="1">
    <source>
        <dbReference type="SAM" id="MobiDB-lite"/>
    </source>
</evidence>
<name>A0ABQ1VKF3_9RHOB</name>
<evidence type="ECO:0000313" key="2">
    <source>
        <dbReference type="EMBL" id="GGF74524.1"/>
    </source>
</evidence>
<feature type="region of interest" description="Disordered" evidence="1">
    <location>
        <begin position="108"/>
        <end position="135"/>
    </location>
</feature>
<accession>A0ABQ1VKF3</accession>
<proteinExistence type="predicted"/>
<dbReference type="Proteomes" id="UP000640509">
    <property type="component" value="Unassembled WGS sequence"/>
</dbReference>
<dbReference type="EMBL" id="BMIV01000011">
    <property type="protein sequence ID" value="GGF74524.1"/>
    <property type="molecule type" value="Genomic_DNA"/>
</dbReference>
<comment type="caution">
    <text evidence="2">The sequence shown here is derived from an EMBL/GenBank/DDBJ whole genome shotgun (WGS) entry which is preliminary data.</text>
</comment>
<keyword evidence="3" id="KW-1185">Reference proteome</keyword>
<reference evidence="3" key="1">
    <citation type="journal article" date="2019" name="Int. J. Syst. Evol. Microbiol.">
        <title>The Global Catalogue of Microorganisms (GCM) 10K type strain sequencing project: providing services to taxonomists for standard genome sequencing and annotation.</title>
        <authorList>
            <consortium name="The Broad Institute Genomics Platform"/>
            <consortium name="The Broad Institute Genome Sequencing Center for Infectious Disease"/>
            <person name="Wu L."/>
            <person name="Ma J."/>
        </authorList>
    </citation>
    <scope>NUCLEOTIDE SEQUENCE [LARGE SCALE GENOMIC DNA]</scope>
    <source>
        <strain evidence="3">CGMCC 1.15419</strain>
    </source>
</reference>
<evidence type="ECO:0008006" key="4">
    <source>
        <dbReference type="Google" id="ProtNLM"/>
    </source>
</evidence>